<keyword evidence="1" id="KW-0472">Membrane</keyword>
<feature type="transmembrane region" description="Helical" evidence="1">
    <location>
        <begin position="131"/>
        <end position="161"/>
    </location>
</feature>
<dbReference type="InterPro" id="IPR044049">
    <property type="entry name" value="EccD_transm"/>
</dbReference>
<feature type="transmembrane region" description="Helical" evidence="1">
    <location>
        <begin position="348"/>
        <end position="371"/>
    </location>
</feature>
<feature type="transmembrane region" description="Helical" evidence="1">
    <location>
        <begin position="216"/>
        <end position="235"/>
    </location>
</feature>
<feature type="transmembrane region" description="Helical" evidence="1">
    <location>
        <begin position="168"/>
        <end position="186"/>
    </location>
</feature>
<feature type="transmembrane region" description="Helical" evidence="1">
    <location>
        <begin position="297"/>
        <end position="318"/>
    </location>
</feature>
<sequence length="440" mass="45668">MQSVHVSHTIEAMVAVTVRFHAGDFFAEADVTVPRKATLAELLSDLIALTDAPRISRPWQPATLAGSPLSATVPLAETAVDHGDILVFQPQHARPQPIARDAAESLAYAAQVSDKNITTALLTHGVSASALLLGLCVLLTWLPTWAALGIAGLAGTIVCLWKPQMWSVAWCTIACLASGVAAWVSVDHVAGWASGLATACVLVCAAHLCRIATVSVPVVAVFLSAGVLGSVGFAFQHGGPAVLATHIMLLCGPLVATACAGLHVPRLPSAGQPLELSDPAINEAADTATRATKAREIYNGLIVGAAVVHCGALLALVLHPPKVATGWLVALCAVIMCATCIHAVRHSAVVVTVAYGIISASALLAAGWLSISLENPYVSAFCGLIAVAGVSLPLWLPRCGPIQPTQLVWWERLEGICLAAIFPLSLHVAGVFALIRHWGM</sequence>
<dbReference type="Pfam" id="PF19053">
    <property type="entry name" value="EccD"/>
    <property type="match status" value="1"/>
</dbReference>
<evidence type="ECO:0000256" key="1">
    <source>
        <dbReference type="SAM" id="Phobius"/>
    </source>
</evidence>
<feature type="transmembrane region" description="Helical" evidence="1">
    <location>
        <begin position="377"/>
        <end position="396"/>
    </location>
</feature>
<dbReference type="Proteomes" id="UP000221653">
    <property type="component" value="Unassembled WGS sequence"/>
</dbReference>
<feature type="transmembrane region" description="Helical" evidence="1">
    <location>
        <begin position="324"/>
        <end position="341"/>
    </location>
</feature>
<dbReference type="EMBL" id="PDJF01000001">
    <property type="protein sequence ID" value="PFG27198.1"/>
    <property type="molecule type" value="Genomic_DNA"/>
</dbReference>
<dbReference type="AlphaFoldDB" id="A0A2A9DKF8"/>
<dbReference type="OrthoDB" id="4426863at2"/>
<dbReference type="RefSeq" id="WP_098388702.1">
    <property type="nucleotide sequence ID" value="NZ_LS483464.1"/>
</dbReference>
<evidence type="ECO:0000259" key="2">
    <source>
        <dbReference type="Pfam" id="PF19053"/>
    </source>
</evidence>
<feature type="transmembrane region" description="Helical" evidence="1">
    <location>
        <begin position="416"/>
        <end position="435"/>
    </location>
</feature>
<dbReference type="NCBIfam" id="TIGR03920">
    <property type="entry name" value="T7SS_EccD"/>
    <property type="match status" value="1"/>
</dbReference>
<proteinExistence type="predicted"/>
<gene>
    <name evidence="3" type="ORF">ATK06_0248</name>
</gene>
<feature type="transmembrane region" description="Helical" evidence="1">
    <location>
        <begin position="241"/>
        <end position="264"/>
    </location>
</feature>
<comment type="caution">
    <text evidence="3">The sequence shown here is derived from an EMBL/GenBank/DDBJ whole genome shotgun (WGS) entry which is preliminary data.</text>
</comment>
<reference evidence="3 4" key="1">
    <citation type="submission" date="2017-10" db="EMBL/GenBank/DDBJ databases">
        <title>Sequencing the genomes of 1000 actinobacteria strains.</title>
        <authorList>
            <person name="Klenk H.-P."/>
        </authorList>
    </citation>
    <scope>NUCLEOTIDE SEQUENCE [LARGE SCALE GENOMIC DNA]</scope>
    <source>
        <strain evidence="3 4">DSM 20688</strain>
    </source>
</reference>
<evidence type="ECO:0000313" key="3">
    <source>
        <dbReference type="EMBL" id="PFG27198.1"/>
    </source>
</evidence>
<protein>
    <submittedName>
        <fullName evidence="3">Type VII secretion integral membrane protein EccD</fullName>
    </submittedName>
</protein>
<accession>A0A2A9DKF8</accession>
<feature type="transmembrane region" description="Helical" evidence="1">
    <location>
        <begin position="192"/>
        <end position="209"/>
    </location>
</feature>
<keyword evidence="1" id="KW-1133">Transmembrane helix</keyword>
<keyword evidence="4" id="KW-1185">Reference proteome</keyword>
<organism evidence="3 4">
    <name type="scientific">Corynebacterium renale</name>
    <dbReference type="NCBI Taxonomy" id="1724"/>
    <lineage>
        <taxon>Bacteria</taxon>
        <taxon>Bacillati</taxon>
        <taxon>Actinomycetota</taxon>
        <taxon>Actinomycetes</taxon>
        <taxon>Mycobacteriales</taxon>
        <taxon>Corynebacteriaceae</taxon>
        <taxon>Corynebacterium</taxon>
    </lineage>
</organism>
<dbReference type="STRING" id="1724.GCA_001044175_01523"/>
<evidence type="ECO:0000313" key="4">
    <source>
        <dbReference type="Proteomes" id="UP000221653"/>
    </source>
</evidence>
<dbReference type="InterPro" id="IPR006707">
    <property type="entry name" value="T7SS_EccD"/>
</dbReference>
<feature type="domain" description="EccD-like transmembrane" evidence="2">
    <location>
        <begin position="121"/>
        <end position="437"/>
    </location>
</feature>
<keyword evidence="1" id="KW-0812">Transmembrane</keyword>
<name>A0A2A9DKF8_9CORY</name>